<accession>A0A0F6HC83</accession>
<sequence length="54" mass="6716">MFVICKNLRLEVVLKILNFYLKNYRVFFESIFEKSLFVELDFLFRLFNSIDDRE</sequence>
<name>A0A0F6HC83_LEPIR</name>
<protein>
    <submittedName>
        <fullName evidence="1">Uncharacterized protein</fullName>
    </submittedName>
</protein>
<gene>
    <name evidence="1" type="ORF">LEP1GSC104_1648</name>
</gene>
<organism evidence="1 2">
    <name type="scientific">Leptospira interrogans str. UI 12621</name>
    <dbReference type="NCBI Taxonomy" id="1049937"/>
    <lineage>
        <taxon>Bacteria</taxon>
        <taxon>Pseudomonadati</taxon>
        <taxon>Spirochaetota</taxon>
        <taxon>Spirochaetia</taxon>
        <taxon>Leptospirales</taxon>
        <taxon>Leptospiraceae</taxon>
        <taxon>Leptospira</taxon>
    </lineage>
</organism>
<reference evidence="1 2" key="1">
    <citation type="submission" date="2012-09" db="EMBL/GenBank/DDBJ databases">
        <authorList>
            <person name="Harkins D.M."/>
            <person name="Durkin A.S."/>
            <person name="Brinkac L.M."/>
            <person name="Selengut J.D."/>
            <person name="Sanka R."/>
            <person name="DePew J."/>
            <person name="Purushe J."/>
            <person name="Chanthongthip A."/>
            <person name="Lattana O."/>
            <person name="Phetsouvanh R."/>
            <person name="Newton P.N."/>
            <person name="Vinetz J.M."/>
            <person name="Sutton G.G."/>
            <person name="Nelson W.C."/>
            <person name="Fouts D.E."/>
        </authorList>
    </citation>
    <scope>NUCLEOTIDE SEQUENCE [LARGE SCALE GENOMIC DNA]</scope>
    <source>
        <strain evidence="1 2">UI 12621</strain>
    </source>
</reference>
<dbReference type="EMBL" id="AHNQ02000019">
    <property type="protein sequence ID" value="EKO25911.1"/>
    <property type="molecule type" value="Genomic_DNA"/>
</dbReference>
<dbReference type="Proteomes" id="UP000006324">
    <property type="component" value="Unassembled WGS sequence"/>
</dbReference>
<comment type="caution">
    <text evidence="1">The sequence shown here is derived from an EMBL/GenBank/DDBJ whole genome shotgun (WGS) entry which is preliminary data.</text>
</comment>
<dbReference type="AlphaFoldDB" id="A0A0F6HC83"/>
<proteinExistence type="predicted"/>
<evidence type="ECO:0000313" key="1">
    <source>
        <dbReference type="EMBL" id="EKO25911.1"/>
    </source>
</evidence>
<evidence type="ECO:0000313" key="2">
    <source>
        <dbReference type="Proteomes" id="UP000006324"/>
    </source>
</evidence>